<sequence>MTPRPVNNLYKSLFWGALLTYLIAILFNLKSFHLWSQIQVLHDAGLQINLKSIYLHPHGMRYLLVSPVYLISDLVHVAPDKILSLFIVLMCVTISIALTHVVALFQKVKNHWQLNFYFFLFFTILSLFMNGRLIYGLCAYSLMAYSFFLVVKKEKESGVKKYTLPACLITLGTLFSSISSGVAISFYAICFSSICLYLLYSYRLKNNINYPIIIYTSVLFLLYTPIILCLLNKNLSFFGEGYEAVLSMTQHGMLNGVGNGMLNGVGNDQDSGVGNYLIFRALGIGFISLLIGFVYNYRNKLISDPLVFYPAYCMAILICLSPFAFSILMMAFVPAVIMSTFLTSRFSTIGKHLFETYQTSTHSVGSKSS</sequence>
<feature type="transmembrane region" description="Helical" evidence="1">
    <location>
        <begin position="84"/>
        <end position="105"/>
    </location>
</feature>
<dbReference type="Proteomes" id="UP000318313">
    <property type="component" value="Chromosome"/>
</dbReference>
<evidence type="ECO:0008006" key="4">
    <source>
        <dbReference type="Google" id="ProtNLM"/>
    </source>
</evidence>
<evidence type="ECO:0000313" key="3">
    <source>
        <dbReference type="Proteomes" id="UP000318313"/>
    </source>
</evidence>
<feature type="transmembrane region" description="Helical" evidence="1">
    <location>
        <begin position="277"/>
        <end position="297"/>
    </location>
</feature>
<organism evidence="2 3">
    <name type="scientific">Gimesia fumaroli</name>
    <dbReference type="NCBI Taxonomy" id="2527976"/>
    <lineage>
        <taxon>Bacteria</taxon>
        <taxon>Pseudomonadati</taxon>
        <taxon>Planctomycetota</taxon>
        <taxon>Planctomycetia</taxon>
        <taxon>Planctomycetales</taxon>
        <taxon>Planctomycetaceae</taxon>
        <taxon>Gimesia</taxon>
    </lineage>
</organism>
<reference evidence="2 3" key="1">
    <citation type="submission" date="2019-03" db="EMBL/GenBank/DDBJ databases">
        <title>Deep-cultivation of Planctomycetes and their phenomic and genomic characterization uncovers novel biology.</title>
        <authorList>
            <person name="Wiegand S."/>
            <person name="Jogler M."/>
            <person name="Boedeker C."/>
            <person name="Pinto D."/>
            <person name="Vollmers J."/>
            <person name="Rivas-Marin E."/>
            <person name="Kohn T."/>
            <person name="Peeters S.H."/>
            <person name="Heuer A."/>
            <person name="Rast P."/>
            <person name="Oberbeckmann S."/>
            <person name="Bunk B."/>
            <person name="Jeske O."/>
            <person name="Meyerdierks A."/>
            <person name="Storesund J.E."/>
            <person name="Kallscheuer N."/>
            <person name="Luecker S."/>
            <person name="Lage O.M."/>
            <person name="Pohl T."/>
            <person name="Merkel B.J."/>
            <person name="Hornburger P."/>
            <person name="Mueller R.-W."/>
            <person name="Bruemmer F."/>
            <person name="Labrenz M."/>
            <person name="Spormann A.M."/>
            <person name="Op den Camp H."/>
            <person name="Overmann J."/>
            <person name="Amann R."/>
            <person name="Jetten M.S.M."/>
            <person name="Mascher T."/>
            <person name="Medema M.H."/>
            <person name="Devos D.P."/>
            <person name="Kaster A.-K."/>
            <person name="Ovreas L."/>
            <person name="Rohde M."/>
            <person name="Galperin M.Y."/>
            <person name="Jogler C."/>
        </authorList>
    </citation>
    <scope>NUCLEOTIDE SEQUENCE [LARGE SCALE GENOMIC DNA]</scope>
    <source>
        <strain evidence="2 3">Enr17</strain>
    </source>
</reference>
<protein>
    <recommendedName>
        <fullName evidence="4">Glycosyltransferase RgtA/B/C/D-like domain-containing protein</fullName>
    </recommendedName>
</protein>
<name>A0A518IA82_9PLAN</name>
<accession>A0A518IA82</accession>
<dbReference type="OrthoDB" id="271248at2"/>
<keyword evidence="3" id="KW-1185">Reference proteome</keyword>
<gene>
    <name evidence="2" type="ORF">Enr17x_19860</name>
</gene>
<proteinExistence type="predicted"/>
<feature type="transmembrane region" description="Helical" evidence="1">
    <location>
        <begin position="212"/>
        <end position="231"/>
    </location>
</feature>
<feature type="transmembrane region" description="Helical" evidence="1">
    <location>
        <begin position="171"/>
        <end position="200"/>
    </location>
</feature>
<dbReference type="KEGG" id="gfm:Enr17x_19860"/>
<evidence type="ECO:0000313" key="2">
    <source>
        <dbReference type="EMBL" id="QDV49960.1"/>
    </source>
</evidence>
<feature type="transmembrane region" description="Helical" evidence="1">
    <location>
        <begin position="309"/>
        <end position="342"/>
    </location>
</feature>
<feature type="transmembrane region" description="Helical" evidence="1">
    <location>
        <begin position="112"/>
        <end position="128"/>
    </location>
</feature>
<dbReference type="RefSeq" id="WP_145308115.1">
    <property type="nucleotide sequence ID" value="NZ_CP037452.1"/>
</dbReference>
<dbReference type="EMBL" id="CP037452">
    <property type="protein sequence ID" value="QDV49960.1"/>
    <property type="molecule type" value="Genomic_DNA"/>
</dbReference>
<feature type="transmembrane region" description="Helical" evidence="1">
    <location>
        <begin position="12"/>
        <end position="29"/>
    </location>
</feature>
<dbReference type="AlphaFoldDB" id="A0A518IA82"/>
<keyword evidence="1" id="KW-1133">Transmembrane helix</keyword>
<keyword evidence="1" id="KW-0812">Transmembrane</keyword>
<keyword evidence="1" id="KW-0472">Membrane</keyword>
<evidence type="ECO:0000256" key="1">
    <source>
        <dbReference type="SAM" id="Phobius"/>
    </source>
</evidence>